<name>A0A7X0SMF7_9BACL</name>
<gene>
    <name evidence="2" type="ORF">H7C18_11575</name>
</gene>
<keyword evidence="3" id="KW-1185">Reference proteome</keyword>
<feature type="region of interest" description="Disordered" evidence="1">
    <location>
        <begin position="13"/>
        <end position="44"/>
    </location>
</feature>
<dbReference type="EMBL" id="JACJVO010000012">
    <property type="protein sequence ID" value="MBB6731549.1"/>
    <property type="molecule type" value="Genomic_DNA"/>
</dbReference>
<protein>
    <submittedName>
        <fullName evidence="2">Uncharacterized protein</fullName>
    </submittedName>
</protein>
<evidence type="ECO:0000256" key="1">
    <source>
        <dbReference type="SAM" id="MobiDB-lite"/>
    </source>
</evidence>
<evidence type="ECO:0000313" key="3">
    <source>
        <dbReference type="Proteomes" id="UP000564644"/>
    </source>
</evidence>
<dbReference type="Proteomes" id="UP000564644">
    <property type="component" value="Unassembled WGS sequence"/>
</dbReference>
<accession>A0A7X0SMF7</accession>
<sequence>MYTIVYKKERMRMREHRGGGDEQGDGGHRRRHHHHHHHHGAKTFRRGRALEFLNVLDVKRLTLKQQLEAPEYGEIRPILLGELKAIDMVIEEYTRHFELRQAGEEANPEAGNEEGDQGT</sequence>
<feature type="region of interest" description="Disordered" evidence="1">
    <location>
        <begin position="99"/>
        <end position="119"/>
    </location>
</feature>
<reference evidence="2 3" key="1">
    <citation type="submission" date="2020-08" db="EMBL/GenBank/DDBJ databases">
        <title>Cohnella phylogeny.</title>
        <authorList>
            <person name="Dunlap C."/>
        </authorList>
    </citation>
    <scope>NUCLEOTIDE SEQUENCE [LARGE SCALE GENOMIC DNA]</scope>
    <source>
        <strain evidence="2 3">CBP 2801</strain>
    </source>
</reference>
<feature type="compositionally biased region" description="Basic residues" evidence="1">
    <location>
        <begin position="28"/>
        <end position="44"/>
    </location>
</feature>
<dbReference type="AlphaFoldDB" id="A0A7X0SMF7"/>
<evidence type="ECO:0000313" key="2">
    <source>
        <dbReference type="EMBL" id="MBB6731549.1"/>
    </source>
</evidence>
<comment type="caution">
    <text evidence="2">The sequence shown here is derived from an EMBL/GenBank/DDBJ whole genome shotgun (WGS) entry which is preliminary data.</text>
</comment>
<organism evidence="2 3">
    <name type="scientific">Cohnella zeiphila</name>
    <dbReference type="NCBI Taxonomy" id="2761120"/>
    <lineage>
        <taxon>Bacteria</taxon>
        <taxon>Bacillati</taxon>
        <taxon>Bacillota</taxon>
        <taxon>Bacilli</taxon>
        <taxon>Bacillales</taxon>
        <taxon>Paenibacillaceae</taxon>
        <taxon>Cohnella</taxon>
    </lineage>
</organism>
<proteinExistence type="predicted"/>